<dbReference type="Proteomes" id="UP000279446">
    <property type="component" value="Unassembled WGS sequence"/>
</dbReference>
<evidence type="ECO:0000313" key="3">
    <source>
        <dbReference type="Proteomes" id="UP000279446"/>
    </source>
</evidence>
<name>A0A433XYZ9_9BACL</name>
<dbReference type="InterPro" id="IPR029058">
    <property type="entry name" value="AB_hydrolase_fold"/>
</dbReference>
<comment type="caution">
    <text evidence="2">The sequence shown here is derived from an EMBL/GenBank/DDBJ whole genome shotgun (WGS) entry which is preliminary data.</text>
</comment>
<protein>
    <submittedName>
        <fullName evidence="2">Uncharacterized protein</fullName>
    </submittedName>
</protein>
<evidence type="ECO:0000256" key="1">
    <source>
        <dbReference type="SAM" id="SignalP"/>
    </source>
</evidence>
<proteinExistence type="predicted"/>
<dbReference type="EMBL" id="RZNY01000038">
    <property type="protein sequence ID" value="RUT40318.1"/>
    <property type="molecule type" value="Genomic_DNA"/>
</dbReference>
<gene>
    <name evidence="2" type="ORF">EJP82_25185</name>
</gene>
<dbReference type="RefSeq" id="WP_127194817.1">
    <property type="nucleotide sequence ID" value="NZ_RZNY01000038.1"/>
</dbReference>
<accession>A0A433XYZ9</accession>
<feature type="signal peptide" evidence="1">
    <location>
        <begin position="1"/>
        <end position="24"/>
    </location>
</feature>
<dbReference type="AlphaFoldDB" id="A0A433XYZ9"/>
<keyword evidence="1" id="KW-0732">Signal</keyword>
<keyword evidence="3" id="KW-1185">Reference proteome</keyword>
<dbReference type="Gene3D" id="3.40.50.1820">
    <property type="entry name" value="alpha/beta hydrolase"/>
    <property type="match status" value="1"/>
</dbReference>
<organism evidence="2 3">
    <name type="scientific">Paenibacillus anaericanus</name>
    <dbReference type="NCBI Taxonomy" id="170367"/>
    <lineage>
        <taxon>Bacteria</taxon>
        <taxon>Bacillati</taxon>
        <taxon>Bacillota</taxon>
        <taxon>Bacilli</taxon>
        <taxon>Bacillales</taxon>
        <taxon>Paenibacillaceae</taxon>
        <taxon>Paenibacillus</taxon>
    </lineage>
</organism>
<sequence>MKKILISSLAASILLSGTGIQAHAQGQKNLVAKASSQQVLTNTTNKPGLSSTERGSLASFKKVADLTTKQIFKLNPEKNISSLLSYHVSLYSISYLSVQKGKPVVLSGLVTIPKGKVTPSF</sequence>
<reference evidence="2 3" key="1">
    <citation type="submission" date="2018-12" db="EMBL/GenBank/DDBJ databases">
        <authorList>
            <person name="Sun L."/>
            <person name="Chen Z."/>
        </authorList>
    </citation>
    <scope>NUCLEOTIDE SEQUENCE [LARGE SCALE GENOMIC DNA]</scope>
    <source>
        <strain evidence="2 3">DSM 15890</strain>
    </source>
</reference>
<feature type="chain" id="PRO_5019359993" evidence="1">
    <location>
        <begin position="25"/>
        <end position="121"/>
    </location>
</feature>
<evidence type="ECO:0000313" key="2">
    <source>
        <dbReference type="EMBL" id="RUT40318.1"/>
    </source>
</evidence>